<keyword evidence="1" id="KW-0472">Membrane</keyword>
<evidence type="ECO:0000313" key="3">
    <source>
        <dbReference type="Proteomes" id="UP000230233"/>
    </source>
</evidence>
<gene>
    <name evidence="2" type="ORF">B9Z55_028118</name>
</gene>
<accession>A0A2G5SD86</accession>
<proteinExistence type="predicted"/>
<keyword evidence="1" id="KW-0812">Transmembrane</keyword>
<dbReference type="EMBL" id="PDUG01000017">
    <property type="protein sequence ID" value="PIC12879.1"/>
    <property type="molecule type" value="Genomic_DNA"/>
</dbReference>
<dbReference type="Proteomes" id="UP000230233">
    <property type="component" value="Unassembled WGS sequence"/>
</dbReference>
<keyword evidence="3" id="KW-1185">Reference proteome</keyword>
<comment type="caution">
    <text evidence="2">The sequence shown here is derived from an EMBL/GenBank/DDBJ whole genome shotgun (WGS) entry which is preliminary data.</text>
</comment>
<feature type="transmembrane region" description="Helical" evidence="1">
    <location>
        <begin position="20"/>
        <end position="43"/>
    </location>
</feature>
<dbReference type="AlphaFoldDB" id="A0A2G5SD86"/>
<keyword evidence="1" id="KW-1133">Transmembrane helix</keyword>
<organism evidence="2 3">
    <name type="scientific">Caenorhabditis nigoni</name>
    <dbReference type="NCBI Taxonomy" id="1611254"/>
    <lineage>
        <taxon>Eukaryota</taxon>
        <taxon>Metazoa</taxon>
        <taxon>Ecdysozoa</taxon>
        <taxon>Nematoda</taxon>
        <taxon>Chromadorea</taxon>
        <taxon>Rhabditida</taxon>
        <taxon>Rhabditina</taxon>
        <taxon>Rhabditomorpha</taxon>
        <taxon>Rhabditoidea</taxon>
        <taxon>Rhabditidae</taxon>
        <taxon>Peloderinae</taxon>
        <taxon>Caenorhabditis</taxon>
    </lineage>
</organism>
<sequence length="113" mass="12657">MIHFPGGHHKLLSSPNDGQSIVGAIYLVMLVGWCLTLGIFVCVNKCKKMKPKRSPIVRSESMRNVLKNLWFEGLQRPGTEMPEKFNADESEVVILERGHIDQIGHVALNFSQG</sequence>
<name>A0A2G5SD86_9PELO</name>
<evidence type="ECO:0000256" key="1">
    <source>
        <dbReference type="SAM" id="Phobius"/>
    </source>
</evidence>
<protein>
    <submittedName>
        <fullName evidence="2">Uncharacterized protein</fullName>
    </submittedName>
</protein>
<reference evidence="3" key="1">
    <citation type="submission" date="2017-10" db="EMBL/GenBank/DDBJ databases">
        <title>Rapid genome shrinkage in a self-fertile nematode reveals novel sperm competition proteins.</title>
        <authorList>
            <person name="Yin D."/>
            <person name="Schwarz E.M."/>
            <person name="Thomas C.G."/>
            <person name="Felde R.L."/>
            <person name="Korf I.F."/>
            <person name="Cutter A.D."/>
            <person name="Schartner C.M."/>
            <person name="Ralston E.J."/>
            <person name="Meyer B.J."/>
            <person name="Haag E.S."/>
        </authorList>
    </citation>
    <scope>NUCLEOTIDE SEQUENCE [LARGE SCALE GENOMIC DNA]</scope>
    <source>
        <strain evidence="3">JU1422</strain>
    </source>
</reference>
<evidence type="ECO:0000313" key="2">
    <source>
        <dbReference type="EMBL" id="PIC12879.1"/>
    </source>
</evidence>